<sequence length="215" mass="24506">MFVYFIVLVIFAVSSTSGVKPCDHPFEETPGGKCLFNPMELIQATWDQGQRICRWIHENGHLVEFQSYEEMLDVTGYLNERYGSCSNWPSGGPWIGAIEVADTNDFIWYSNNSTVVIENWAIEQPNSPTFGDAATMSCEFSSYWIGAEERGRDKDYVWASSGKPLLVTNWYYAYPSDSGTNDAIFLDNSYNYRWDDCPKSCTWYELCEADPADLS</sequence>
<dbReference type="CDD" id="cd00037">
    <property type="entry name" value="CLECT"/>
    <property type="match status" value="2"/>
</dbReference>
<dbReference type="InterPro" id="IPR016187">
    <property type="entry name" value="CTDL_fold"/>
</dbReference>
<gene>
    <name evidence="1" type="ORF">CTOB1V02_LOCUS11480</name>
</gene>
<organism evidence="1">
    <name type="scientific">Cyprideis torosa</name>
    <dbReference type="NCBI Taxonomy" id="163714"/>
    <lineage>
        <taxon>Eukaryota</taxon>
        <taxon>Metazoa</taxon>
        <taxon>Ecdysozoa</taxon>
        <taxon>Arthropoda</taxon>
        <taxon>Crustacea</taxon>
        <taxon>Oligostraca</taxon>
        <taxon>Ostracoda</taxon>
        <taxon>Podocopa</taxon>
        <taxon>Podocopida</taxon>
        <taxon>Cytherocopina</taxon>
        <taxon>Cytheroidea</taxon>
        <taxon>Cytherideidae</taxon>
        <taxon>Cyprideis</taxon>
    </lineage>
</organism>
<evidence type="ECO:0000313" key="1">
    <source>
        <dbReference type="EMBL" id="CAD7233659.1"/>
    </source>
</evidence>
<dbReference type="Gene3D" id="3.10.100.10">
    <property type="entry name" value="Mannose-Binding Protein A, subunit A"/>
    <property type="match status" value="2"/>
</dbReference>
<dbReference type="InterPro" id="IPR001304">
    <property type="entry name" value="C-type_lectin-like"/>
</dbReference>
<name>A0A7R8WSE5_9CRUS</name>
<accession>A0A7R8WSE5</accession>
<dbReference type="EMBL" id="OB666722">
    <property type="protein sequence ID" value="CAD7233659.1"/>
    <property type="molecule type" value="Genomic_DNA"/>
</dbReference>
<dbReference type="SUPFAM" id="SSF56436">
    <property type="entry name" value="C-type lectin-like"/>
    <property type="match status" value="2"/>
</dbReference>
<dbReference type="AlphaFoldDB" id="A0A7R8WSE5"/>
<dbReference type="OrthoDB" id="6331336at2759"/>
<reference evidence="1" key="1">
    <citation type="submission" date="2020-11" db="EMBL/GenBank/DDBJ databases">
        <authorList>
            <person name="Tran Van P."/>
        </authorList>
    </citation>
    <scope>NUCLEOTIDE SEQUENCE</scope>
</reference>
<dbReference type="PROSITE" id="PS50041">
    <property type="entry name" value="C_TYPE_LECTIN_2"/>
    <property type="match status" value="1"/>
</dbReference>
<proteinExistence type="predicted"/>
<protein>
    <submittedName>
        <fullName evidence="1">Uncharacterized protein</fullName>
    </submittedName>
</protein>
<dbReference type="InterPro" id="IPR016186">
    <property type="entry name" value="C-type_lectin-like/link_sf"/>
</dbReference>